<keyword evidence="10" id="KW-0456">Lyase</keyword>
<dbReference type="PANTHER" id="PTHR43050">
    <property type="entry name" value="SERINE / THREONINE RACEMASE FAMILY MEMBER"/>
    <property type="match status" value="1"/>
</dbReference>
<feature type="domain" description="Tryptophan synthase beta chain-like PALP" evidence="14">
    <location>
        <begin position="46"/>
        <end position="331"/>
    </location>
</feature>
<evidence type="ECO:0000256" key="11">
    <source>
        <dbReference type="ARBA" id="ARBA00025527"/>
    </source>
</evidence>
<protein>
    <recommendedName>
        <fullName evidence="7">threonine ammonia-lyase</fullName>
        <ecNumber evidence="7">4.3.1.19</ecNumber>
    </recommendedName>
    <alternativeName>
        <fullName evidence="12">Threonine deaminase</fullName>
    </alternativeName>
</protein>
<dbReference type="SUPFAM" id="SSF53686">
    <property type="entry name" value="Tryptophan synthase beta subunit-like PLP-dependent enzymes"/>
    <property type="match status" value="1"/>
</dbReference>
<evidence type="ECO:0000313" key="16">
    <source>
        <dbReference type="Proteomes" id="UP000650511"/>
    </source>
</evidence>
<dbReference type="GO" id="GO:0070179">
    <property type="term" value="P:D-serine biosynthetic process"/>
    <property type="evidence" value="ECO:0007669"/>
    <property type="project" value="TreeGrafter"/>
</dbReference>
<keyword evidence="16" id="KW-1185">Reference proteome</keyword>
<dbReference type="InterPro" id="IPR036052">
    <property type="entry name" value="TrpB-like_PALP_sf"/>
</dbReference>
<comment type="cofactor">
    <cofactor evidence="5">
        <name>Mg(2+)</name>
        <dbReference type="ChEBI" id="CHEBI:18420"/>
    </cofactor>
</comment>
<evidence type="ECO:0000313" key="15">
    <source>
        <dbReference type="EMBL" id="GGI02594.1"/>
    </source>
</evidence>
<dbReference type="GO" id="GO:0030170">
    <property type="term" value="F:pyridoxal phosphate binding"/>
    <property type="evidence" value="ECO:0007669"/>
    <property type="project" value="InterPro"/>
</dbReference>
<accession>A0A8J3ABP8</accession>
<keyword evidence="9" id="KW-0663">Pyridoxal phosphate</keyword>
<dbReference type="GO" id="GO:0004794">
    <property type="term" value="F:threonine deaminase activity"/>
    <property type="evidence" value="ECO:0007669"/>
    <property type="project" value="UniProtKB-EC"/>
</dbReference>
<comment type="cofactor">
    <cofactor evidence="4">
        <name>Mn(2+)</name>
        <dbReference type="ChEBI" id="CHEBI:29035"/>
    </cofactor>
</comment>
<evidence type="ECO:0000256" key="9">
    <source>
        <dbReference type="ARBA" id="ARBA00022898"/>
    </source>
</evidence>
<dbReference type="GO" id="GO:0030378">
    <property type="term" value="F:serine racemase activity"/>
    <property type="evidence" value="ECO:0007669"/>
    <property type="project" value="TreeGrafter"/>
</dbReference>
<comment type="cofactor">
    <cofactor evidence="2">
        <name>Ca(2+)</name>
        <dbReference type="ChEBI" id="CHEBI:29108"/>
    </cofactor>
</comment>
<comment type="cofactor">
    <cofactor evidence="3">
        <name>pyridoxal 5'-phosphate</name>
        <dbReference type="ChEBI" id="CHEBI:597326"/>
    </cofactor>
</comment>
<dbReference type="GO" id="GO:0005524">
    <property type="term" value="F:ATP binding"/>
    <property type="evidence" value="ECO:0007669"/>
    <property type="project" value="TreeGrafter"/>
</dbReference>
<comment type="catalytic activity">
    <reaction evidence="1">
        <text>L-threonine = 2-oxobutanoate + NH4(+)</text>
        <dbReference type="Rhea" id="RHEA:22108"/>
        <dbReference type="ChEBI" id="CHEBI:16763"/>
        <dbReference type="ChEBI" id="CHEBI:28938"/>
        <dbReference type="ChEBI" id="CHEBI:57926"/>
        <dbReference type="EC" id="4.3.1.19"/>
    </reaction>
</comment>
<dbReference type="CDD" id="cd01562">
    <property type="entry name" value="Thr-dehyd"/>
    <property type="match status" value="1"/>
</dbReference>
<dbReference type="InterPro" id="IPR001926">
    <property type="entry name" value="TrpB-like_PALP"/>
</dbReference>
<comment type="function">
    <text evidence="11">Catalyzes the anaerobic formation of alpha-ketobutyrate and ammonia from threonine in a two-step reaction. The first step involved a dehydration of threonine and a production of enamine intermediates (aminocrotonate), which tautomerizes to its imine form (iminobutyrate). Both intermediates are unstable and short-lived. The second step is the nonenzymatic hydrolysis of the enamine/imine intermediates to form 2-ketobutyrate and free ammonia. In the low water environment of the cell, the second step is accelerated by RidA.</text>
</comment>
<evidence type="ECO:0000256" key="12">
    <source>
        <dbReference type="ARBA" id="ARBA00031427"/>
    </source>
</evidence>
<evidence type="ECO:0000256" key="5">
    <source>
        <dbReference type="ARBA" id="ARBA00001946"/>
    </source>
</evidence>
<dbReference type="GO" id="GO:0018114">
    <property type="term" value="F:threonine racemase activity"/>
    <property type="evidence" value="ECO:0007669"/>
    <property type="project" value="TreeGrafter"/>
</dbReference>
<evidence type="ECO:0000256" key="8">
    <source>
        <dbReference type="ARBA" id="ARBA00022842"/>
    </source>
</evidence>
<sequence length="344" mass="35187">MTAVPPGTPAMPARSAGPDRSDVAAELPVVLADVERAAGRLAGVAHRTPVLRSSVLDAACGAEVFLKAEHLQRVGAFKFRGAYNAVAALDPEVRGHGVVAFSSGNHAQAVALAARLLDVPATIVMPLDAPTVKVDATRGYGAEVVTYDRYTQDRRAIGEAIAAERGATVIPPYDHVDVIAGQGTAALELLAEVDHLDAVVTPVGGGGLLAGTAVAVHGRSPGTRVVGVEPAGRFAAREALVRGEVVTVEVPRTLLDGQQTPEIGAHPLALIQALVDRVEGVEDADALAAMQLLATRLKQVVEPSGASALGALLAGRLPDLRGARVGIVLSGGNVTPEVLTRALA</sequence>
<evidence type="ECO:0000256" key="4">
    <source>
        <dbReference type="ARBA" id="ARBA00001936"/>
    </source>
</evidence>
<evidence type="ECO:0000256" key="2">
    <source>
        <dbReference type="ARBA" id="ARBA00001913"/>
    </source>
</evidence>
<dbReference type="PROSITE" id="PS00165">
    <property type="entry name" value="DEHYDRATASE_SER_THR"/>
    <property type="match status" value="1"/>
</dbReference>
<comment type="caution">
    <text evidence="15">The sequence shown here is derived from an EMBL/GenBank/DDBJ whole genome shotgun (WGS) entry which is preliminary data.</text>
</comment>
<dbReference type="Gene3D" id="3.40.50.1100">
    <property type="match status" value="2"/>
</dbReference>
<keyword evidence="8" id="KW-0460">Magnesium</keyword>
<reference evidence="15" key="1">
    <citation type="journal article" date="2014" name="Int. J. Syst. Evol. Microbiol.">
        <title>Complete genome sequence of Corynebacterium casei LMG S-19264T (=DSM 44701T), isolated from a smear-ripened cheese.</title>
        <authorList>
            <consortium name="US DOE Joint Genome Institute (JGI-PGF)"/>
            <person name="Walter F."/>
            <person name="Albersmeier A."/>
            <person name="Kalinowski J."/>
            <person name="Ruckert C."/>
        </authorList>
    </citation>
    <scope>NUCLEOTIDE SEQUENCE</scope>
    <source>
        <strain evidence="15">CGMCC 1.14988</strain>
    </source>
</reference>
<evidence type="ECO:0000259" key="14">
    <source>
        <dbReference type="Pfam" id="PF00291"/>
    </source>
</evidence>
<gene>
    <name evidence="15" type="ORF">GCM10011354_00890</name>
</gene>
<name>A0A8J3ABP8_9ACTN</name>
<dbReference type="EC" id="4.3.1.19" evidence="7"/>
<evidence type="ECO:0000256" key="3">
    <source>
        <dbReference type="ARBA" id="ARBA00001933"/>
    </source>
</evidence>
<dbReference type="FunFam" id="3.40.50.1100:FF:000005">
    <property type="entry name" value="Threonine dehydratase catabolic"/>
    <property type="match status" value="1"/>
</dbReference>
<dbReference type="GO" id="GO:0000287">
    <property type="term" value="F:magnesium ion binding"/>
    <property type="evidence" value="ECO:0007669"/>
    <property type="project" value="TreeGrafter"/>
</dbReference>
<organism evidence="15 16">
    <name type="scientific">Egicoccus halophilus</name>
    <dbReference type="NCBI Taxonomy" id="1670830"/>
    <lineage>
        <taxon>Bacteria</taxon>
        <taxon>Bacillati</taxon>
        <taxon>Actinomycetota</taxon>
        <taxon>Nitriliruptoria</taxon>
        <taxon>Egicoccales</taxon>
        <taxon>Egicoccaceae</taxon>
        <taxon>Egicoccus</taxon>
    </lineage>
</organism>
<proteinExistence type="inferred from homology"/>
<comment type="similarity">
    <text evidence="6">Belongs to the serine/threonine dehydratase family.</text>
</comment>
<evidence type="ECO:0000256" key="7">
    <source>
        <dbReference type="ARBA" id="ARBA00012096"/>
    </source>
</evidence>
<evidence type="ECO:0000256" key="13">
    <source>
        <dbReference type="SAM" id="MobiDB-lite"/>
    </source>
</evidence>
<evidence type="ECO:0000256" key="1">
    <source>
        <dbReference type="ARBA" id="ARBA00001274"/>
    </source>
</evidence>
<dbReference type="GO" id="GO:0003941">
    <property type="term" value="F:L-serine ammonia-lyase activity"/>
    <property type="evidence" value="ECO:0007669"/>
    <property type="project" value="TreeGrafter"/>
</dbReference>
<dbReference type="InterPro" id="IPR000634">
    <property type="entry name" value="Ser/Thr_deHydtase_PyrdxlP-BS"/>
</dbReference>
<evidence type="ECO:0000256" key="6">
    <source>
        <dbReference type="ARBA" id="ARBA00010869"/>
    </source>
</evidence>
<evidence type="ECO:0000256" key="10">
    <source>
        <dbReference type="ARBA" id="ARBA00023239"/>
    </source>
</evidence>
<dbReference type="PANTHER" id="PTHR43050:SF1">
    <property type="entry name" value="SERINE RACEMASE"/>
    <property type="match status" value="1"/>
</dbReference>
<dbReference type="EMBL" id="BMHA01000001">
    <property type="protein sequence ID" value="GGI02594.1"/>
    <property type="molecule type" value="Genomic_DNA"/>
</dbReference>
<dbReference type="AlphaFoldDB" id="A0A8J3ABP8"/>
<feature type="region of interest" description="Disordered" evidence="13">
    <location>
        <begin position="1"/>
        <end position="20"/>
    </location>
</feature>
<reference evidence="15" key="2">
    <citation type="submission" date="2020-09" db="EMBL/GenBank/DDBJ databases">
        <authorList>
            <person name="Sun Q."/>
            <person name="Zhou Y."/>
        </authorList>
    </citation>
    <scope>NUCLEOTIDE SEQUENCE</scope>
    <source>
        <strain evidence="15">CGMCC 1.14988</strain>
    </source>
</reference>
<dbReference type="Pfam" id="PF00291">
    <property type="entry name" value="PALP"/>
    <property type="match status" value="1"/>
</dbReference>
<dbReference type="Proteomes" id="UP000650511">
    <property type="component" value="Unassembled WGS sequence"/>
</dbReference>